<accession>A0AB33V6U1</accession>
<organism evidence="2">
    <name type="scientific">Latid herpesvirus 1</name>
    <dbReference type="NCBI Taxonomy" id="3096545"/>
    <lineage>
        <taxon>Viruses</taxon>
        <taxon>Duplodnaviria</taxon>
        <taxon>Heunggongvirae</taxon>
        <taxon>Peploviricota</taxon>
        <taxon>Herviviricetes</taxon>
        <taxon>Herpesvirales</taxon>
    </lineage>
</organism>
<proteinExistence type="predicted"/>
<feature type="compositionally biased region" description="Basic and acidic residues" evidence="1">
    <location>
        <begin position="387"/>
        <end position="410"/>
    </location>
</feature>
<reference evidence="2" key="1">
    <citation type="submission" date="2023-06" db="EMBL/GenBank/DDBJ databases">
        <authorList>
            <person name="Mercer L.K."/>
            <person name="Harding E.F."/>
            <person name="Sridhar T."/>
            <person name="White P.A."/>
        </authorList>
    </citation>
    <scope>NUCLEOTIDE SEQUENCE</scope>
</reference>
<evidence type="ECO:0000313" key="2">
    <source>
        <dbReference type="EMBL" id="DBA59379.1"/>
    </source>
</evidence>
<reference evidence="2" key="2">
    <citation type="journal article" date="2024" name="Virology">
        <title>Novel viruses discovered in metatranscriptomic analysis of farmed barramundi in Asia and Australia.</title>
        <authorList>
            <person name="Mercer L.K."/>
            <person name="Harding E.F."/>
            <person name="Sridhar T."/>
            <person name="White P.A."/>
        </authorList>
    </citation>
    <scope>NUCLEOTIDE SEQUENCE</scope>
</reference>
<evidence type="ECO:0000256" key="1">
    <source>
        <dbReference type="SAM" id="MobiDB-lite"/>
    </source>
</evidence>
<protein>
    <submittedName>
        <fullName evidence="2">Core protein</fullName>
    </submittedName>
</protein>
<name>A0AB33V6U1_9VIRU</name>
<feature type="region of interest" description="Disordered" evidence="1">
    <location>
        <begin position="382"/>
        <end position="410"/>
    </location>
</feature>
<dbReference type="EMBL" id="BK064844">
    <property type="protein sequence ID" value="DBA59379.1"/>
    <property type="molecule type" value="Genomic_DNA"/>
</dbReference>
<sequence>MVWRNPSAPGSISEYFFSGRIRILRVVTTNRRKKIVHWDTLGTQVNTMILSRQQCKELLRSPRTPLQRWAFTEERHVDTQGVTGAVAMAFSNSVGVNPQTGAPFNKHDRKNELRDFSFRDFKTVIAKGGRFTDVKLLDYAGPEMVSKLFARLSALPNLTEGAFRTAWAENNISAGIGNYLDAIMKRIFNTDPKLRDEVGAIPVAAKALCSMFSNTDIEPVAGGVLVAEYEGVLSGHCPKCSAKYPHRPYRFLTEIDLVGFNAVEKTCVLIELKTYKNAVIPQQVIEKYNLQAWVSWCLFSMTYPRLMPVTRAIVVVVSPVVQTIQFFNVRPPRVRKKLINLFPFLGRMCPTGYQMLTPQLASPLIRSPFKVCVIADKKTAKAFSQSTERKPTAPRKPLTDEQKERRKLRRAELARERKEAALKKKGEGAAK</sequence>